<evidence type="ECO:0000313" key="2">
    <source>
        <dbReference type="Proteomes" id="UP000814033"/>
    </source>
</evidence>
<organism evidence="1 2">
    <name type="scientific">Auriscalpium vulgare</name>
    <dbReference type="NCBI Taxonomy" id="40419"/>
    <lineage>
        <taxon>Eukaryota</taxon>
        <taxon>Fungi</taxon>
        <taxon>Dikarya</taxon>
        <taxon>Basidiomycota</taxon>
        <taxon>Agaricomycotina</taxon>
        <taxon>Agaricomycetes</taxon>
        <taxon>Russulales</taxon>
        <taxon>Auriscalpiaceae</taxon>
        <taxon>Auriscalpium</taxon>
    </lineage>
</organism>
<dbReference type="EMBL" id="MU276002">
    <property type="protein sequence ID" value="KAI0043852.1"/>
    <property type="molecule type" value="Genomic_DNA"/>
</dbReference>
<evidence type="ECO:0000313" key="1">
    <source>
        <dbReference type="EMBL" id="KAI0043852.1"/>
    </source>
</evidence>
<reference evidence="1" key="2">
    <citation type="journal article" date="2022" name="New Phytol.">
        <title>Evolutionary transition to the ectomycorrhizal habit in the genomes of a hyperdiverse lineage of mushroom-forming fungi.</title>
        <authorList>
            <person name="Looney B."/>
            <person name="Miyauchi S."/>
            <person name="Morin E."/>
            <person name="Drula E."/>
            <person name="Courty P.E."/>
            <person name="Kohler A."/>
            <person name="Kuo A."/>
            <person name="LaButti K."/>
            <person name="Pangilinan J."/>
            <person name="Lipzen A."/>
            <person name="Riley R."/>
            <person name="Andreopoulos W."/>
            <person name="He G."/>
            <person name="Johnson J."/>
            <person name="Nolan M."/>
            <person name="Tritt A."/>
            <person name="Barry K.W."/>
            <person name="Grigoriev I.V."/>
            <person name="Nagy L.G."/>
            <person name="Hibbett D."/>
            <person name="Henrissat B."/>
            <person name="Matheny P.B."/>
            <person name="Labbe J."/>
            <person name="Martin F.M."/>
        </authorList>
    </citation>
    <scope>NUCLEOTIDE SEQUENCE</scope>
    <source>
        <strain evidence="1">FP105234-sp</strain>
    </source>
</reference>
<proteinExistence type="predicted"/>
<gene>
    <name evidence="1" type="ORF">FA95DRAFT_336350</name>
</gene>
<reference evidence="1" key="1">
    <citation type="submission" date="2021-02" db="EMBL/GenBank/DDBJ databases">
        <authorList>
            <consortium name="DOE Joint Genome Institute"/>
            <person name="Ahrendt S."/>
            <person name="Looney B.P."/>
            <person name="Miyauchi S."/>
            <person name="Morin E."/>
            <person name="Drula E."/>
            <person name="Courty P.E."/>
            <person name="Chicoki N."/>
            <person name="Fauchery L."/>
            <person name="Kohler A."/>
            <person name="Kuo A."/>
            <person name="Labutti K."/>
            <person name="Pangilinan J."/>
            <person name="Lipzen A."/>
            <person name="Riley R."/>
            <person name="Andreopoulos W."/>
            <person name="He G."/>
            <person name="Johnson J."/>
            <person name="Barry K.W."/>
            <person name="Grigoriev I.V."/>
            <person name="Nagy L."/>
            <person name="Hibbett D."/>
            <person name="Henrissat B."/>
            <person name="Matheny P.B."/>
            <person name="Labbe J."/>
            <person name="Martin F."/>
        </authorList>
    </citation>
    <scope>NUCLEOTIDE SEQUENCE</scope>
    <source>
        <strain evidence="1">FP105234-sp</strain>
    </source>
</reference>
<keyword evidence="2" id="KW-1185">Reference proteome</keyword>
<comment type="caution">
    <text evidence="1">The sequence shown here is derived from an EMBL/GenBank/DDBJ whole genome shotgun (WGS) entry which is preliminary data.</text>
</comment>
<dbReference type="Proteomes" id="UP000814033">
    <property type="component" value="Unassembled WGS sequence"/>
</dbReference>
<protein>
    <submittedName>
        <fullName evidence="1">Uncharacterized protein</fullName>
    </submittedName>
</protein>
<name>A0ACB8RJ91_9AGAM</name>
<sequence>MHIARQILHARASCSMTSPPSLPPPLSCSLKPLAEYGCTVGHSLTLRLRSSTKPTTTGVGGAGGRARSAAKTRRTRTVQNPLTTYSAPTNDRLAMLGAVRTRTTPRTRLAKPAAVLAGSIWHGARALGAPARLGASEPAGLFWDWARRTGFRVPQAVCRGAGKLITSPLWNSPHSNMHGSDDWAISQRTDTRTTMNANFPSIARS</sequence>
<accession>A0ACB8RJ91</accession>